<organism evidence="2 3">
    <name type="scientific">Emiliania huxleyi (strain CCMP1516)</name>
    <dbReference type="NCBI Taxonomy" id="280463"/>
    <lineage>
        <taxon>Eukaryota</taxon>
        <taxon>Haptista</taxon>
        <taxon>Haptophyta</taxon>
        <taxon>Prymnesiophyceae</taxon>
        <taxon>Isochrysidales</taxon>
        <taxon>Noelaerhabdaceae</taxon>
        <taxon>Emiliania</taxon>
    </lineage>
</organism>
<protein>
    <recommendedName>
        <fullName evidence="4">SURF1-like protein</fullName>
    </recommendedName>
</protein>
<dbReference type="EnsemblProtists" id="EOD05785">
    <property type="protein sequence ID" value="EOD05785"/>
    <property type="gene ID" value="EMIHUDRAFT_219875"/>
</dbReference>
<feature type="compositionally biased region" description="Basic and acidic residues" evidence="1">
    <location>
        <begin position="250"/>
        <end position="267"/>
    </location>
</feature>
<dbReference type="PaxDb" id="2903-EOD05785"/>
<dbReference type="HOGENOM" id="CLU_922667_0_0_1"/>
<reference evidence="2" key="2">
    <citation type="submission" date="2024-10" db="UniProtKB">
        <authorList>
            <consortium name="EnsemblProtists"/>
        </authorList>
    </citation>
    <scope>IDENTIFICATION</scope>
</reference>
<dbReference type="GeneID" id="17251981"/>
<name>A0A0D3I3F0_EMIH1</name>
<reference evidence="3" key="1">
    <citation type="journal article" date="2013" name="Nature">
        <title>Pan genome of the phytoplankton Emiliania underpins its global distribution.</title>
        <authorList>
            <person name="Read B.A."/>
            <person name="Kegel J."/>
            <person name="Klute M.J."/>
            <person name="Kuo A."/>
            <person name="Lefebvre S.C."/>
            <person name="Maumus F."/>
            <person name="Mayer C."/>
            <person name="Miller J."/>
            <person name="Monier A."/>
            <person name="Salamov A."/>
            <person name="Young J."/>
            <person name="Aguilar M."/>
            <person name="Claverie J.M."/>
            <person name="Frickenhaus S."/>
            <person name="Gonzalez K."/>
            <person name="Herman E.K."/>
            <person name="Lin Y.C."/>
            <person name="Napier J."/>
            <person name="Ogata H."/>
            <person name="Sarno A.F."/>
            <person name="Shmutz J."/>
            <person name="Schroeder D."/>
            <person name="de Vargas C."/>
            <person name="Verret F."/>
            <person name="von Dassow P."/>
            <person name="Valentin K."/>
            <person name="Van de Peer Y."/>
            <person name="Wheeler G."/>
            <person name="Dacks J.B."/>
            <person name="Delwiche C.F."/>
            <person name="Dyhrman S.T."/>
            <person name="Glockner G."/>
            <person name="John U."/>
            <person name="Richards T."/>
            <person name="Worden A.Z."/>
            <person name="Zhang X."/>
            <person name="Grigoriev I.V."/>
            <person name="Allen A.E."/>
            <person name="Bidle K."/>
            <person name="Borodovsky M."/>
            <person name="Bowler C."/>
            <person name="Brownlee C."/>
            <person name="Cock J.M."/>
            <person name="Elias M."/>
            <person name="Gladyshev V.N."/>
            <person name="Groth M."/>
            <person name="Guda C."/>
            <person name="Hadaegh A."/>
            <person name="Iglesias-Rodriguez M.D."/>
            <person name="Jenkins J."/>
            <person name="Jones B.M."/>
            <person name="Lawson T."/>
            <person name="Leese F."/>
            <person name="Lindquist E."/>
            <person name="Lobanov A."/>
            <person name="Lomsadze A."/>
            <person name="Malik S.B."/>
            <person name="Marsh M.E."/>
            <person name="Mackinder L."/>
            <person name="Mock T."/>
            <person name="Mueller-Roeber B."/>
            <person name="Pagarete A."/>
            <person name="Parker M."/>
            <person name="Probert I."/>
            <person name="Quesneville H."/>
            <person name="Raines C."/>
            <person name="Rensing S.A."/>
            <person name="Riano-Pachon D.M."/>
            <person name="Richier S."/>
            <person name="Rokitta S."/>
            <person name="Shiraiwa Y."/>
            <person name="Soanes D.M."/>
            <person name="van der Giezen M."/>
            <person name="Wahlund T.M."/>
            <person name="Williams B."/>
            <person name="Wilson W."/>
            <person name="Wolfe G."/>
            <person name="Wurch L.L."/>
        </authorList>
    </citation>
    <scope>NUCLEOTIDE SEQUENCE</scope>
</reference>
<evidence type="ECO:0008006" key="4">
    <source>
        <dbReference type="Google" id="ProtNLM"/>
    </source>
</evidence>
<feature type="compositionally biased region" description="Polar residues" evidence="1">
    <location>
        <begin position="273"/>
        <end position="291"/>
    </location>
</feature>
<evidence type="ECO:0000313" key="2">
    <source>
        <dbReference type="EnsemblProtists" id="EOD05785"/>
    </source>
</evidence>
<sequence>MGSSHLEQLAVFDDAATPSEITGVWGVYAVEEGWVAAPALQVLTGKEGAAAAAAHERWIQAKADASPKRVRLQGALPDAGVGIGLGEYVRVPGGLCDRRPLYESVDRCFRGKCHLRYVAAQGSWFIGDESHLGDALSSRQTGYLHVPNAMAWNPARISVKSRRRFGEKLASTIGVWMTLSRTPDGGWFEAPGLELVDVDAEIDYWKEKRQALTTMLCILSVALIPAALHLGRQMLIKWREARKAAARAQKVQDRRRQRRAVEMEVSRFAKSLGRQTQPTSASTQYPSQNMTKPKRGPAPPSM</sequence>
<dbReference type="KEGG" id="ehx:EMIHUDRAFT_219875"/>
<evidence type="ECO:0000256" key="1">
    <source>
        <dbReference type="SAM" id="MobiDB-lite"/>
    </source>
</evidence>
<keyword evidence="3" id="KW-1185">Reference proteome</keyword>
<dbReference type="Proteomes" id="UP000013827">
    <property type="component" value="Unassembled WGS sequence"/>
</dbReference>
<proteinExistence type="predicted"/>
<dbReference type="RefSeq" id="XP_005758214.1">
    <property type="nucleotide sequence ID" value="XM_005758157.1"/>
</dbReference>
<accession>A0A0D3I3F0</accession>
<evidence type="ECO:0000313" key="3">
    <source>
        <dbReference type="Proteomes" id="UP000013827"/>
    </source>
</evidence>
<dbReference type="AlphaFoldDB" id="A0A0D3I3F0"/>
<feature type="region of interest" description="Disordered" evidence="1">
    <location>
        <begin position="249"/>
        <end position="302"/>
    </location>
</feature>